<dbReference type="GO" id="GO:0046872">
    <property type="term" value="F:metal ion binding"/>
    <property type="evidence" value="ECO:0007669"/>
    <property type="project" value="UniProtKB-KW"/>
</dbReference>
<organism evidence="6 7">
    <name type="scientific">Planctobacterium marinum</name>
    <dbReference type="NCBI Taxonomy" id="1631968"/>
    <lineage>
        <taxon>Bacteria</taxon>
        <taxon>Pseudomonadati</taxon>
        <taxon>Pseudomonadota</taxon>
        <taxon>Gammaproteobacteria</taxon>
        <taxon>Alteromonadales</taxon>
        <taxon>Alteromonadaceae</taxon>
        <taxon>Planctobacterium</taxon>
    </lineage>
</organism>
<dbReference type="SUPFAM" id="SSF53187">
    <property type="entry name" value="Zn-dependent exopeptidases"/>
    <property type="match status" value="1"/>
</dbReference>
<dbReference type="AlphaFoldDB" id="A0AA48KP43"/>
<sequence>MERIFAELDSGQPGPLVIVIAALHGNEHVGFRAMDRLAVTLKHGDFIGKIVGVTGNLIAANRNSRFIQRDLNRFFLSDYLNESHSDVPEWHEARHLIDHINVLIEGYPKDQPVHLLDMHSMSGHGTPFTCFPHTPANERIAHLLPLPAIADLVEILPGTLTAYYADKVTTTMVVECGQHDAEITQVVGENALACFLRVTGCLVNEQCYQDAEQFLRFHVEGTDQIFTRVKYRYHIEHQGYFDMQPGFRNLQAIDNGQLLALDKGDEVLSPFAGRVVLPCYQKQGDDGFFIAVDE</sequence>
<dbReference type="PANTHER" id="PTHR15162">
    <property type="entry name" value="ASPARTOACYLASE"/>
    <property type="match status" value="1"/>
</dbReference>
<dbReference type="Proteomes" id="UP001333710">
    <property type="component" value="Chromosome"/>
</dbReference>
<dbReference type="Pfam" id="PF24827">
    <property type="entry name" value="AstE_AspA_cat"/>
    <property type="match status" value="1"/>
</dbReference>
<dbReference type="InterPro" id="IPR055438">
    <property type="entry name" value="AstE_AspA_cat"/>
</dbReference>
<comment type="cofactor">
    <cofactor evidence="1">
        <name>Zn(2+)</name>
        <dbReference type="ChEBI" id="CHEBI:29105"/>
    </cofactor>
</comment>
<accession>A0AA48KP43</accession>
<evidence type="ECO:0000256" key="1">
    <source>
        <dbReference type="ARBA" id="ARBA00001947"/>
    </source>
</evidence>
<dbReference type="EMBL" id="AP027272">
    <property type="protein sequence ID" value="BDX05028.1"/>
    <property type="molecule type" value="Genomic_DNA"/>
</dbReference>
<dbReference type="InterPro" id="IPR050178">
    <property type="entry name" value="AspA/AstE_fam"/>
</dbReference>
<evidence type="ECO:0000256" key="4">
    <source>
        <dbReference type="ARBA" id="ARBA00022833"/>
    </source>
</evidence>
<name>A0AA48KP43_9ALTE</name>
<keyword evidence="3" id="KW-0378">Hydrolase</keyword>
<dbReference type="PANTHER" id="PTHR15162:SF7">
    <property type="entry name" value="SUCCINYLGLUTAMATE DESUCCINYLASE"/>
    <property type="match status" value="1"/>
</dbReference>
<dbReference type="KEGG" id="pmaw:MACH26_05490"/>
<proteinExistence type="predicted"/>
<dbReference type="Gene3D" id="3.40.630.10">
    <property type="entry name" value="Zn peptidases"/>
    <property type="match status" value="1"/>
</dbReference>
<evidence type="ECO:0000313" key="7">
    <source>
        <dbReference type="Proteomes" id="UP001333710"/>
    </source>
</evidence>
<keyword evidence="2" id="KW-0479">Metal-binding</keyword>
<dbReference type="GO" id="GO:0005829">
    <property type="term" value="C:cytosol"/>
    <property type="evidence" value="ECO:0007669"/>
    <property type="project" value="TreeGrafter"/>
</dbReference>
<gene>
    <name evidence="6" type="ORF">MACH26_05490</name>
</gene>
<keyword evidence="4" id="KW-0862">Zinc</keyword>
<feature type="domain" description="Succinylglutamate desuccinylase/Aspartoacylase catalytic" evidence="5">
    <location>
        <begin position="13"/>
        <end position="136"/>
    </location>
</feature>
<evidence type="ECO:0000256" key="3">
    <source>
        <dbReference type="ARBA" id="ARBA00022801"/>
    </source>
</evidence>
<protein>
    <recommendedName>
        <fullName evidence="5">Succinylglutamate desuccinylase/Aspartoacylase catalytic domain-containing protein</fullName>
    </recommendedName>
</protein>
<dbReference type="GO" id="GO:0016788">
    <property type="term" value="F:hydrolase activity, acting on ester bonds"/>
    <property type="evidence" value="ECO:0007669"/>
    <property type="project" value="InterPro"/>
</dbReference>
<evidence type="ECO:0000313" key="6">
    <source>
        <dbReference type="EMBL" id="BDX05028.1"/>
    </source>
</evidence>
<dbReference type="RefSeq" id="WP_338290960.1">
    <property type="nucleotide sequence ID" value="NZ_AP027272.1"/>
</dbReference>
<reference evidence="6" key="1">
    <citation type="submission" date="2023-01" db="EMBL/GenBank/DDBJ databases">
        <title>Complete genome sequence of Planctobacterium marinum strain Dej080120_11.</title>
        <authorList>
            <person name="Ueki S."/>
            <person name="Maruyama F."/>
        </authorList>
    </citation>
    <scope>NUCLEOTIDE SEQUENCE</scope>
    <source>
        <strain evidence="6">Dej080120_11</strain>
    </source>
</reference>
<keyword evidence="7" id="KW-1185">Reference proteome</keyword>
<evidence type="ECO:0000256" key="2">
    <source>
        <dbReference type="ARBA" id="ARBA00022723"/>
    </source>
</evidence>
<evidence type="ECO:0000259" key="5">
    <source>
        <dbReference type="Pfam" id="PF24827"/>
    </source>
</evidence>